<keyword evidence="2" id="KW-1133">Transmembrane helix</keyword>
<reference evidence="3" key="1">
    <citation type="submission" date="2022-07" db="EMBL/GenBank/DDBJ databases">
        <title>Phylogenomic reconstructions and comparative analyses of Kickxellomycotina fungi.</title>
        <authorList>
            <person name="Reynolds N.K."/>
            <person name="Stajich J.E."/>
            <person name="Barry K."/>
            <person name="Grigoriev I.V."/>
            <person name="Crous P."/>
            <person name="Smith M.E."/>
        </authorList>
    </citation>
    <scope>NUCLEOTIDE SEQUENCE</scope>
    <source>
        <strain evidence="3">NRRL 3115</strain>
    </source>
</reference>
<evidence type="ECO:0000256" key="1">
    <source>
        <dbReference type="SAM" id="MobiDB-lite"/>
    </source>
</evidence>
<evidence type="ECO:0000313" key="4">
    <source>
        <dbReference type="Proteomes" id="UP001151518"/>
    </source>
</evidence>
<feature type="region of interest" description="Disordered" evidence="1">
    <location>
        <begin position="245"/>
        <end position="305"/>
    </location>
</feature>
<gene>
    <name evidence="3" type="ORF">GGI25_002996</name>
</gene>
<feature type="compositionally biased region" description="Polar residues" evidence="1">
    <location>
        <begin position="295"/>
        <end position="305"/>
    </location>
</feature>
<evidence type="ECO:0008006" key="5">
    <source>
        <dbReference type="Google" id="ProtNLM"/>
    </source>
</evidence>
<evidence type="ECO:0000313" key="3">
    <source>
        <dbReference type="EMBL" id="KAJ2677606.1"/>
    </source>
</evidence>
<dbReference type="EMBL" id="JANBTW010000030">
    <property type="protein sequence ID" value="KAJ2677606.1"/>
    <property type="molecule type" value="Genomic_DNA"/>
</dbReference>
<name>A0A9W8G6S7_9FUNG</name>
<keyword evidence="2" id="KW-0812">Transmembrane</keyword>
<proteinExistence type="predicted"/>
<dbReference type="AlphaFoldDB" id="A0A9W8G6S7"/>
<comment type="caution">
    <text evidence="3">The sequence shown here is derived from an EMBL/GenBank/DDBJ whole genome shotgun (WGS) entry which is preliminary data.</text>
</comment>
<dbReference type="OrthoDB" id="5577840at2759"/>
<feature type="transmembrane region" description="Helical" evidence="2">
    <location>
        <begin position="169"/>
        <end position="192"/>
    </location>
</feature>
<keyword evidence="2" id="KW-0472">Membrane</keyword>
<organism evidence="3 4">
    <name type="scientific">Coemansia spiralis</name>
    <dbReference type="NCBI Taxonomy" id="417178"/>
    <lineage>
        <taxon>Eukaryota</taxon>
        <taxon>Fungi</taxon>
        <taxon>Fungi incertae sedis</taxon>
        <taxon>Zoopagomycota</taxon>
        <taxon>Kickxellomycotina</taxon>
        <taxon>Kickxellomycetes</taxon>
        <taxon>Kickxellales</taxon>
        <taxon>Kickxellaceae</taxon>
        <taxon>Coemansia</taxon>
    </lineage>
</organism>
<accession>A0A9W8G6S7</accession>
<protein>
    <recommendedName>
        <fullName evidence="5">Tetraspanin family-domain-containing protein</fullName>
    </recommendedName>
</protein>
<sequence length="305" mass="32690">MRNMKTLLLALYAFVGALTGVGLCALGVYQLSTATPEFTYHQIFVSMVVLGLVIIYIFNIGTSDILFSTDSGSPTVAILTASLVLLCEMWLILSVPIDQGTIDTDFEQKWKKGYRRNPLGLQWLEHYHGCCGFRNSTDMPSSPACSHKGAVGGCLGYIRQMAMTENRRAIQWCMAAIVVQVVVLGIGALTYAREYQIDRALLIESYDDEQQAAQLNTTPAAVVAVPASRSTNAAAEMPSAETAVTSAVAATSTEEDAAEGGSSSSSPLSLAKKNKQHHNDEQQQAKPQESGDGSGATTANNTIRL</sequence>
<evidence type="ECO:0000256" key="2">
    <source>
        <dbReference type="SAM" id="Phobius"/>
    </source>
</evidence>
<feature type="transmembrane region" description="Helical" evidence="2">
    <location>
        <begin position="40"/>
        <end position="60"/>
    </location>
</feature>
<dbReference type="Proteomes" id="UP001151518">
    <property type="component" value="Unassembled WGS sequence"/>
</dbReference>